<evidence type="ECO:0000313" key="4">
    <source>
        <dbReference type="EMBL" id="MBC8556407.1"/>
    </source>
</evidence>
<dbReference type="Gene3D" id="2.60.40.10">
    <property type="entry name" value="Immunoglobulins"/>
    <property type="match status" value="1"/>
</dbReference>
<dbReference type="PANTHER" id="PTHR34135:SF2">
    <property type="entry name" value="LYSOZYME"/>
    <property type="match status" value="1"/>
</dbReference>
<accession>A0ABR7MRH8</accession>
<dbReference type="CDD" id="cd06414">
    <property type="entry name" value="GH25_LytC-like"/>
    <property type="match status" value="1"/>
</dbReference>
<feature type="chain" id="PRO_5046029226" description="Fibronectin type-III domain-containing protein" evidence="2">
    <location>
        <begin position="27"/>
        <end position="547"/>
    </location>
</feature>
<evidence type="ECO:0000256" key="1">
    <source>
        <dbReference type="ARBA" id="ARBA00010646"/>
    </source>
</evidence>
<comment type="caution">
    <text evidence="4">The sequence shown here is derived from an EMBL/GenBank/DDBJ whole genome shotgun (WGS) entry which is preliminary data.</text>
</comment>
<reference evidence="4 5" key="1">
    <citation type="submission" date="2020-08" db="EMBL/GenBank/DDBJ databases">
        <title>Genome public.</title>
        <authorList>
            <person name="Liu C."/>
            <person name="Sun Q."/>
        </authorList>
    </citation>
    <scope>NUCLEOTIDE SEQUENCE [LARGE SCALE GENOMIC DNA]</scope>
    <source>
        <strain evidence="4 5">BX3</strain>
    </source>
</reference>
<dbReference type="InterPro" id="IPR036116">
    <property type="entry name" value="FN3_sf"/>
</dbReference>
<comment type="similarity">
    <text evidence="1">Belongs to the glycosyl hydrolase 25 family.</text>
</comment>
<organism evidence="4 5">
    <name type="scientific">Jutongia hominis</name>
    <dbReference type="NCBI Taxonomy" id="2763664"/>
    <lineage>
        <taxon>Bacteria</taxon>
        <taxon>Bacillati</taxon>
        <taxon>Bacillota</taxon>
        <taxon>Clostridia</taxon>
        <taxon>Lachnospirales</taxon>
        <taxon>Lachnospiraceae</taxon>
        <taxon>Jutongia</taxon>
    </lineage>
</organism>
<dbReference type="InterPro" id="IPR017853">
    <property type="entry name" value="GH"/>
</dbReference>
<protein>
    <recommendedName>
        <fullName evidence="3">Fibronectin type-III domain-containing protein</fullName>
    </recommendedName>
</protein>
<dbReference type="EMBL" id="JACRSW010000007">
    <property type="protein sequence ID" value="MBC8556407.1"/>
    <property type="molecule type" value="Genomic_DNA"/>
</dbReference>
<dbReference type="PROSITE" id="PS51904">
    <property type="entry name" value="GLYCOSYL_HYDROL_F25_2"/>
    <property type="match status" value="1"/>
</dbReference>
<dbReference type="Gene3D" id="3.20.20.80">
    <property type="entry name" value="Glycosidases"/>
    <property type="match status" value="1"/>
</dbReference>
<dbReference type="PANTHER" id="PTHR34135">
    <property type="entry name" value="LYSOZYME"/>
    <property type="match status" value="1"/>
</dbReference>
<feature type="domain" description="Fibronectin type-III" evidence="3">
    <location>
        <begin position="382"/>
        <end position="479"/>
    </location>
</feature>
<dbReference type="SUPFAM" id="SSF51445">
    <property type="entry name" value="(Trans)glycosidases"/>
    <property type="match status" value="1"/>
</dbReference>
<dbReference type="InterPro" id="IPR003961">
    <property type="entry name" value="FN3_dom"/>
</dbReference>
<feature type="signal peptide" evidence="2">
    <location>
        <begin position="1"/>
        <end position="26"/>
    </location>
</feature>
<dbReference type="SUPFAM" id="SSF49265">
    <property type="entry name" value="Fibronectin type III"/>
    <property type="match status" value="1"/>
</dbReference>
<gene>
    <name evidence="4" type="ORF">H8700_01560</name>
</gene>
<name>A0ABR7MRH8_9FIRM</name>
<evidence type="ECO:0000256" key="2">
    <source>
        <dbReference type="SAM" id="SignalP"/>
    </source>
</evidence>
<proteinExistence type="inferred from homology"/>
<dbReference type="Proteomes" id="UP000637513">
    <property type="component" value="Unassembled WGS sequence"/>
</dbReference>
<dbReference type="RefSeq" id="WP_249302561.1">
    <property type="nucleotide sequence ID" value="NZ_JACRSW010000007.1"/>
</dbReference>
<keyword evidence="5" id="KW-1185">Reference proteome</keyword>
<keyword evidence="2" id="KW-0732">Signal</keyword>
<dbReference type="PROSITE" id="PS50853">
    <property type="entry name" value="FN3"/>
    <property type="match status" value="1"/>
</dbReference>
<evidence type="ECO:0000313" key="5">
    <source>
        <dbReference type="Proteomes" id="UP000637513"/>
    </source>
</evidence>
<evidence type="ECO:0000259" key="3">
    <source>
        <dbReference type="PROSITE" id="PS50853"/>
    </source>
</evidence>
<dbReference type="InterPro" id="IPR002053">
    <property type="entry name" value="Glyco_hydro_25"/>
</dbReference>
<dbReference type="InterPro" id="IPR013783">
    <property type="entry name" value="Ig-like_fold"/>
</dbReference>
<sequence length="547" mass="60124">MRKKLLTSILVLSMVCSVISEHTAFAASVATQPAISTDSTETTDTIKDTDTTKNTNTQKSYSFKKNTFSYKGSSQSVSPLTNSTYTHADAFDGMYIFNGIDVSYHNGTIDWNAVAATGIDYAILRVGYRGYGSTGNLCADVKFDEYIQEAIAAGIPVGVYYYTEAISTDEAIAEANYCIEKIKDYNITLPVTIDFEPGTNKGRSYKANLSKTQATNQVKAFCDTIAAAGYTPAIYANKSDLTTRIDGASLGSSYNIWLAQYNSKTTYTGAYQQWQYSSSGTISGISGKVDCNFFYSAADSLTSTAPTGTSIASATISSIPNQTYSGKAISPAVTVRYNGQTLLQGTDYKLTYSNNTAIGKASVTAKGIGAYRGSVTRQYNINPAKISSFKSKSASRQITLKWKKGSNNCGYQIFRKNTYNAKSYKKVKTISANTTTKWINKKLTYNREYYYYIRPYKTVNGANFYGSLTYLTTSTTPRNKKRTIRKKTALYKQPSLKGTKLATIPKKAKITCISRTYVTASKKVYHVTYKKGSKTYTGYIAGKTRLY</sequence>
<dbReference type="Pfam" id="PF01183">
    <property type="entry name" value="Glyco_hydro_25"/>
    <property type="match status" value="1"/>
</dbReference>